<proteinExistence type="predicted"/>
<reference evidence="3 4" key="1">
    <citation type="submission" date="2020-04" db="EMBL/GenBank/DDBJ databases">
        <title>CFH 90308 Microbacterium sp.</title>
        <authorList>
            <person name="Nie G."/>
            <person name="Ming H."/>
            <person name="Xia T."/>
        </authorList>
    </citation>
    <scope>NUCLEOTIDE SEQUENCE [LARGE SCALE GENOMIC DNA]</scope>
    <source>
        <strain evidence="3 4">CFH 90308</strain>
    </source>
</reference>
<dbReference type="Gene3D" id="3.40.50.720">
    <property type="entry name" value="NAD(P)-binding Rossmann-like Domain"/>
    <property type="match status" value="1"/>
</dbReference>
<evidence type="ECO:0000313" key="4">
    <source>
        <dbReference type="Proteomes" id="UP001429745"/>
    </source>
</evidence>
<evidence type="ECO:0000256" key="1">
    <source>
        <dbReference type="ARBA" id="ARBA00022857"/>
    </source>
</evidence>
<dbReference type="PANTHER" id="PTHR42748">
    <property type="entry name" value="NITROGEN METABOLITE REPRESSION PROTEIN NMRA FAMILY MEMBER"/>
    <property type="match status" value="1"/>
</dbReference>
<evidence type="ECO:0000259" key="2">
    <source>
        <dbReference type="Pfam" id="PF13460"/>
    </source>
</evidence>
<feature type="domain" description="NAD(P)-binding" evidence="2">
    <location>
        <begin position="46"/>
        <end position="146"/>
    </location>
</feature>
<dbReference type="Proteomes" id="UP001429745">
    <property type="component" value="Unassembled WGS sequence"/>
</dbReference>
<dbReference type="InterPro" id="IPR016040">
    <property type="entry name" value="NAD(P)-bd_dom"/>
</dbReference>
<keyword evidence="4" id="KW-1185">Reference proteome</keyword>
<dbReference type="PANTHER" id="PTHR42748:SF3">
    <property type="entry name" value="BLL4366 PROTEIN"/>
    <property type="match status" value="1"/>
</dbReference>
<dbReference type="Pfam" id="PF13460">
    <property type="entry name" value="NAD_binding_10"/>
    <property type="match status" value="1"/>
</dbReference>
<dbReference type="RefSeq" id="WP_168911559.1">
    <property type="nucleotide sequence ID" value="NZ_JABACI010000001.1"/>
</dbReference>
<name>A0ABX1K8W0_9MICO</name>
<organism evidence="3 4">
    <name type="scientific">Microbacterium salsuginis</name>
    <dbReference type="NCBI Taxonomy" id="2722803"/>
    <lineage>
        <taxon>Bacteria</taxon>
        <taxon>Bacillati</taxon>
        <taxon>Actinomycetota</taxon>
        <taxon>Actinomycetes</taxon>
        <taxon>Micrococcales</taxon>
        <taxon>Microbacteriaceae</taxon>
        <taxon>Microbacterium</taxon>
    </lineage>
</organism>
<accession>A0ABX1K8W0</accession>
<dbReference type="SUPFAM" id="SSF51735">
    <property type="entry name" value="NAD(P)-binding Rossmann-fold domains"/>
    <property type="match status" value="1"/>
</dbReference>
<sequence>MTDSPNSPLPLTIAVVGGAGVVGRPTVEAVRAAGHRAIALSRSSGVDLLTGTGLDAALAGVDAVVDASNVTTLSARKATRFFQTATGNLVAAAARAGVRHIVVPSIVGIDRMPHEYYAGKLAQEAVVEASSVPWSILRATQFHEFSAQLFQRGQVGPFHLAPRARVQPIAAREVGARLAELAAGTARGRVADLAGPREERLDDMVKAYAGRIGHRGWVPSVSLPGAQMKGMRAGLALPGPGAEFGTETFAGWLEGLG</sequence>
<keyword evidence="1" id="KW-0521">NADP</keyword>
<evidence type="ECO:0000313" key="3">
    <source>
        <dbReference type="EMBL" id="NLP83120.1"/>
    </source>
</evidence>
<dbReference type="EMBL" id="JABACI010000001">
    <property type="protein sequence ID" value="NLP83120.1"/>
    <property type="molecule type" value="Genomic_DNA"/>
</dbReference>
<dbReference type="InterPro" id="IPR051164">
    <property type="entry name" value="NmrA-like_oxidored"/>
</dbReference>
<gene>
    <name evidence="3" type="ORF">HF576_04610</name>
</gene>
<comment type="caution">
    <text evidence="3">The sequence shown here is derived from an EMBL/GenBank/DDBJ whole genome shotgun (WGS) entry which is preliminary data.</text>
</comment>
<dbReference type="InterPro" id="IPR036291">
    <property type="entry name" value="NAD(P)-bd_dom_sf"/>
</dbReference>
<protein>
    <submittedName>
        <fullName evidence="3">NAD(P)H-binding protein</fullName>
    </submittedName>
</protein>